<evidence type="ECO:0000313" key="2">
    <source>
        <dbReference type="EMBL" id="TDL24386.1"/>
    </source>
</evidence>
<feature type="transmembrane region" description="Helical" evidence="1">
    <location>
        <begin position="116"/>
        <end position="134"/>
    </location>
</feature>
<sequence>MSTDSTQLIVFVQDLQTVRMLTLSSLVVLLYDIALSFSDEVQALSPDITRYSVKTENSNSWITSGSPNGPVARGYTWLVDTLLRAFAFSGQCIIWALIAQCSICAGMTYAELWGSWLIGVPIQVVLTLRTLAVWQRSHIVAGILVLVASIYFITMIVCSVILTKSNHYIPSPLMGPLQLCYSSNDGVSPNITKYAFGSLMLYDGVMFFLILVKAVLDDRRTRTKLLGILLRDGAIYYAALFALTIANILFATVVLQHRLVLALSLSTTLFVAQSIGASHIILSIRKYTHQRQVVRTLHISDIQFSDKRSVVDELTGQMGADVDDERE</sequence>
<name>A0A4Y7QAJ2_9AGAM</name>
<feature type="transmembrane region" description="Helical" evidence="1">
    <location>
        <begin position="141"/>
        <end position="162"/>
    </location>
</feature>
<evidence type="ECO:0000313" key="3">
    <source>
        <dbReference type="Proteomes" id="UP000294933"/>
    </source>
</evidence>
<keyword evidence="1" id="KW-1133">Transmembrane helix</keyword>
<dbReference type="AlphaFoldDB" id="A0A4Y7QAJ2"/>
<proteinExistence type="predicted"/>
<dbReference type="VEuPathDB" id="FungiDB:BD410DRAFT_119482"/>
<gene>
    <name evidence="2" type="ORF">BD410DRAFT_119482</name>
</gene>
<protein>
    <submittedName>
        <fullName evidence="2">Uncharacterized protein</fullName>
    </submittedName>
</protein>
<evidence type="ECO:0000256" key="1">
    <source>
        <dbReference type="SAM" id="Phobius"/>
    </source>
</evidence>
<feature type="transmembrane region" description="Helical" evidence="1">
    <location>
        <begin position="92"/>
        <end position="110"/>
    </location>
</feature>
<feature type="transmembrane region" description="Helical" evidence="1">
    <location>
        <begin position="194"/>
        <end position="216"/>
    </location>
</feature>
<dbReference type="EMBL" id="ML170167">
    <property type="protein sequence ID" value="TDL24386.1"/>
    <property type="molecule type" value="Genomic_DNA"/>
</dbReference>
<keyword evidence="1" id="KW-0472">Membrane</keyword>
<keyword evidence="1" id="KW-0812">Transmembrane</keyword>
<reference evidence="2 3" key="1">
    <citation type="submission" date="2018-06" db="EMBL/GenBank/DDBJ databases">
        <title>A transcriptomic atlas of mushroom development highlights an independent origin of complex multicellularity.</title>
        <authorList>
            <consortium name="DOE Joint Genome Institute"/>
            <person name="Krizsan K."/>
            <person name="Almasi E."/>
            <person name="Merenyi Z."/>
            <person name="Sahu N."/>
            <person name="Viragh M."/>
            <person name="Koszo T."/>
            <person name="Mondo S."/>
            <person name="Kiss B."/>
            <person name="Balint B."/>
            <person name="Kues U."/>
            <person name="Barry K."/>
            <person name="Hegedus J.C."/>
            <person name="Henrissat B."/>
            <person name="Johnson J."/>
            <person name="Lipzen A."/>
            <person name="Ohm R."/>
            <person name="Nagy I."/>
            <person name="Pangilinan J."/>
            <person name="Yan J."/>
            <person name="Xiong Y."/>
            <person name="Grigoriev I.V."/>
            <person name="Hibbett D.S."/>
            <person name="Nagy L.G."/>
        </authorList>
    </citation>
    <scope>NUCLEOTIDE SEQUENCE [LARGE SCALE GENOMIC DNA]</scope>
    <source>
        <strain evidence="2 3">SZMC22713</strain>
    </source>
</reference>
<feature type="transmembrane region" description="Helical" evidence="1">
    <location>
        <begin position="261"/>
        <end position="282"/>
    </location>
</feature>
<organism evidence="2 3">
    <name type="scientific">Rickenella mellea</name>
    <dbReference type="NCBI Taxonomy" id="50990"/>
    <lineage>
        <taxon>Eukaryota</taxon>
        <taxon>Fungi</taxon>
        <taxon>Dikarya</taxon>
        <taxon>Basidiomycota</taxon>
        <taxon>Agaricomycotina</taxon>
        <taxon>Agaricomycetes</taxon>
        <taxon>Hymenochaetales</taxon>
        <taxon>Rickenellaceae</taxon>
        <taxon>Rickenella</taxon>
    </lineage>
</organism>
<dbReference type="Proteomes" id="UP000294933">
    <property type="component" value="Unassembled WGS sequence"/>
</dbReference>
<accession>A0A4Y7QAJ2</accession>
<feature type="transmembrane region" description="Helical" evidence="1">
    <location>
        <begin position="236"/>
        <end position="255"/>
    </location>
</feature>
<keyword evidence="3" id="KW-1185">Reference proteome</keyword>